<keyword evidence="4 8" id="KW-1003">Cell membrane</keyword>
<dbReference type="Pfam" id="PF01925">
    <property type="entry name" value="TauE"/>
    <property type="match status" value="1"/>
</dbReference>
<evidence type="ECO:0000313" key="10">
    <source>
        <dbReference type="Proteomes" id="UP000017747"/>
    </source>
</evidence>
<evidence type="ECO:0000313" key="9">
    <source>
        <dbReference type="EMBL" id="ETA81017.1"/>
    </source>
</evidence>
<keyword evidence="3" id="KW-0813">Transport</keyword>
<keyword evidence="10" id="KW-1185">Reference proteome</keyword>
<evidence type="ECO:0000256" key="2">
    <source>
        <dbReference type="ARBA" id="ARBA00009142"/>
    </source>
</evidence>
<keyword evidence="5 8" id="KW-0812">Transmembrane</keyword>
<evidence type="ECO:0000256" key="7">
    <source>
        <dbReference type="ARBA" id="ARBA00023136"/>
    </source>
</evidence>
<dbReference type="PATRIC" id="fig|994573.3.peg.1647"/>
<keyword evidence="7 8" id="KW-0472">Membrane</keyword>
<evidence type="ECO:0000256" key="5">
    <source>
        <dbReference type="ARBA" id="ARBA00022692"/>
    </source>
</evidence>
<evidence type="ECO:0000256" key="8">
    <source>
        <dbReference type="RuleBase" id="RU363041"/>
    </source>
</evidence>
<evidence type="ECO:0000256" key="3">
    <source>
        <dbReference type="ARBA" id="ARBA00022448"/>
    </source>
</evidence>
<dbReference type="InterPro" id="IPR052017">
    <property type="entry name" value="TSUP"/>
</dbReference>
<feature type="transmembrane region" description="Helical" evidence="8">
    <location>
        <begin position="104"/>
        <end position="122"/>
    </location>
</feature>
<dbReference type="STRING" id="994573.T472_0208905"/>
<feature type="transmembrane region" description="Helical" evidence="8">
    <location>
        <begin position="235"/>
        <end position="253"/>
    </location>
</feature>
<dbReference type="InterPro" id="IPR002781">
    <property type="entry name" value="TM_pro_TauE-like"/>
</dbReference>
<dbReference type="AlphaFoldDB" id="V7I7M0"/>
<dbReference type="PANTHER" id="PTHR30269:SF0">
    <property type="entry name" value="MEMBRANE TRANSPORTER PROTEIN YFCA-RELATED"/>
    <property type="match status" value="1"/>
</dbReference>
<dbReference type="eggNOG" id="COG0730">
    <property type="taxonomic scope" value="Bacteria"/>
</dbReference>
<comment type="caution">
    <text evidence="9">The sequence shown here is derived from an EMBL/GenBank/DDBJ whole genome shotgun (WGS) entry which is preliminary data.</text>
</comment>
<evidence type="ECO:0000256" key="6">
    <source>
        <dbReference type="ARBA" id="ARBA00022989"/>
    </source>
</evidence>
<feature type="transmembrane region" description="Helical" evidence="8">
    <location>
        <begin position="142"/>
        <end position="170"/>
    </location>
</feature>
<dbReference type="PANTHER" id="PTHR30269">
    <property type="entry name" value="TRANSMEMBRANE PROTEIN YFCA"/>
    <property type="match status" value="1"/>
</dbReference>
<comment type="subcellular location">
    <subcellularLocation>
        <location evidence="1 8">Cell membrane</location>
        <topology evidence="1 8">Multi-pass membrane protein</topology>
    </subcellularLocation>
</comment>
<gene>
    <name evidence="9" type="ORF">T472_0208905</name>
</gene>
<keyword evidence="6 8" id="KW-1133">Transmembrane helix</keyword>
<sequence length="257" mass="27826">MIGLISLLFKMIFLCSAGFLAAFVDSIAGGGGLISLPAYLFAGVPPHFALGTNKFASTSGSFLSTLGYARSNKINFRLLRFAVPATVLGAALGVRTVLLIPQDFLSPFVSVMILVVGLYTVFKKGIGEQNNFTTITRRKVLFGTLVGFTLGFYDGFFGPGTGSFLIFIFIRFFRYDFINASGNAKLINFTSNITSLVMFALNGKIDYAIGIPVALFMMAGSTVGTRLAIRNGSKFIRPIFITMSIAVFVKLVWQMTT</sequence>
<feature type="transmembrane region" description="Helical" evidence="8">
    <location>
        <begin position="208"/>
        <end position="229"/>
    </location>
</feature>
<protein>
    <recommendedName>
        <fullName evidence="8">Probable membrane transporter protein</fullName>
    </recommendedName>
</protein>
<evidence type="ECO:0000256" key="4">
    <source>
        <dbReference type="ARBA" id="ARBA00022475"/>
    </source>
</evidence>
<organism evidence="9 10">
    <name type="scientific">Youngiibacter fragilis 232.1</name>
    <dbReference type="NCBI Taxonomy" id="994573"/>
    <lineage>
        <taxon>Bacteria</taxon>
        <taxon>Bacillati</taxon>
        <taxon>Bacillota</taxon>
        <taxon>Clostridia</taxon>
        <taxon>Eubacteriales</taxon>
        <taxon>Clostridiaceae</taxon>
        <taxon>Youngiibacter</taxon>
    </lineage>
</organism>
<dbReference type="EMBL" id="AXUN02000168">
    <property type="protein sequence ID" value="ETA81017.1"/>
    <property type="molecule type" value="Genomic_DNA"/>
</dbReference>
<accession>V7I7M0</accession>
<dbReference type="Proteomes" id="UP000017747">
    <property type="component" value="Unassembled WGS sequence"/>
</dbReference>
<dbReference type="GO" id="GO:0005886">
    <property type="term" value="C:plasma membrane"/>
    <property type="evidence" value="ECO:0007669"/>
    <property type="project" value="UniProtKB-SubCell"/>
</dbReference>
<evidence type="ECO:0000256" key="1">
    <source>
        <dbReference type="ARBA" id="ARBA00004651"/>
    </source>
</evidence>
<name>V7I7M0_9CLOT</name>
<proteinExistence type="inferred from homology"/>
<reference evidence="9 10" key="1">
    <citation type="journal article" date="2014" name="Genome Announc.">
        <title>Genome Sequence of Youngiibacter fragilis, the Type Strain of the Genus Youngiibacter.</title>
        <authorList>
            <person name="Wawrik C.B."/>
            <person name="Callaghan A.V."/>
            <person name="Stamps B.W."/>
            <person name="Wawrik B."/>
        </authorList>
    </citation>
    <scope>NUCLEOTIDE SEQUENCE [LARGE SCALE GENOMIC DNA]</scope>
    <source>
        <strain evidence="9 10">232.1</strain>
    </source>
</reference>
<feature type="transmembrane region" description="Helical" evidence="8">
    <location>
        <begin position="81"/>
        <end position="98"/>
    </location>
</feature>
<comment type="similarity">
    <text evidence="2 8">Belongs to the 4-toluene sulfonate uptake permease (TSUP) (TC 2.A.102) family.</text>
</comment>